<name>A0A7G8Q2F3_9GAMM</name>
<evidence type="ECO:0000313" key="2">
    <source>
        <dbReference type="EMBL" id="QNK00961.1"/>
    </source>
</evidence>
<dbReference type="RefSeq" id="WP_187056425.1">
    <property type="nucleotide sequence ID" value="NZ_CP060412.1"/>
</dbReference>
<dbReference type="KEGG" id="dtl:H8F01_18095"/>
<gene>
    <name evidence="2" type="ORF">H8F01_18095</name>
</gene>
<reference evidence="2 3" key="1">
    <citation type="submission" date="2020-08" db="EMBL/GenBank/DDBJ databases">
        <title>Dyella sp. G9 isolated from forest soil.</title>
        <authorList>
            <person name="Fu J."/>
            <person name="Qiu L."/>
        </authorList>
    </citation>
    <scope>NUCLEOTIDE SEQUENCE [LARGE SCALE GENOMIC DNA]</scope>
    <source>
        <strain evidence="2 3">G9</strain>
    </source>
</reference>
<organism evidence="2 3">
    <name type="scientific">Dyella telluris</name>
    <dbReference type="NCBI Taxonomy" id="2763498"/>
    <lineage>
        <taxon>Bacteria</taxon>
        <taxon>Pseudomonadati</taxon>
        <taxon>Pseudomonadota</taxon>
        <taxon>Gammaproteobacteria</taxon>
        <taxon>Lysobacterales</taxon>
        <taxon>Rhodanobacteraceae</taxon>
        <taxon>Dyella</taxon>
    </lineage>
</organism>
<dbReference type="Proteomes" id="UP000515873">
    <property type="component" value="Chromosome"/>
</dbReference>
<protein>
    <submittedName>
        <fullName evidence="2">LapA family protein</fullName>
    </submittedName>
</protein>
<keyword evidence="3" id="KW-1185">Reference proteome</keyword>
<evidence type="ECO:0000256" key="1">
    <source>
        <dbReference type="SAM" id="Phobius"/>
    </source>
</evidence>
<feature type="transmembrane region" description="Helical" evidence="1">
    <location>
        <begin position="44"/>
        <end position="63"/>
    </location>
</feature>
<keyword evidence="1" id="KW-0472">Membrane</keyword>
<dbReference type="AlphaFoldDB" id="A0A7G8Q2F3"/>
<keyword evidence="1" id="KW-1133">Transmembrane helix</keyword>
<evidence type="ECO:0000313" key="3">
    <source>
        <dbReference type="Proteomes" id="UP000515873"/>
    </source>
</evidence>
<dbReference type="EMBL" id="CP060412">
    <property type="protein sequence ID" value="QNK00961.1"/>
    <property type="molecule type" value="Genomic_DNA"/>
</dbReference>
<keyword evidence="1" id="KW-0812">Transmembrane</keyword>
<accession>A0A7G8Q2F3</accession>
<proteinExistence type="predicted"/>
<sequence>MRLIVTLILLLFVAAGIVLGALNADLVGYDLGFAHFSLPKGAALLVALVIGWLLGGLTAWLGVSTRQQRLRRKAAAGKAGGKANTSPAGA</sequence>